<gene>
    <name evidence="2" type="ORF">Metal_2091</name>
</gene>
<name>H8GQM0_METAL</name>
<dbReference type="eggNOG" id="COG3335">
    <property type="taxonomic scope" value="Bacteria"/>
</dbReference>
<evidence type="ECO:0000313" key="3">
    <source>
        <dbReference type="Proteomes" id="UP000005090"/>
    </source>
</evidence>
<keyword evidence="1" id="KW-1133">Transmembrane helix</keyword>
<accession>H8GQM0</accession>
<organism evidence="2 3">
    <name type="scientific">Methylomicrobium album BG8</name>
    <dbReference type="NCBI Taxonomy" id="686340"/>
    <lineage>
        <taxon>Bacteria</taxon>
        <taxon>Pseudomonadati</taxon>
        <taxon>Pseudomonadota</taxon>
        <taxon>Gammaproteobacteria</taxon>
        <taxon>Methylococcales</taxon>
        <taxon>Methylococcaceae</taxon>
        <taxon>Methylomicrobium</taxon>
    </lineage>
</organism>
<dbReference type="AlphaFoldDB" id="H8GQM0"/>
<proteinExistence type="predicted"/>
<keyword evidence="3" id="KW-1185">Reference proteome</keyword>
<evidence type="ECO:0008006" key="4">
    <source>
        <dbReference type="Google" id="ProtNLM"/>
    </source>
</evidence>
<dbReference type="RefSeq" id="WP_005372048.1">
    <property type="nucleotide sequence ID" value="NZ_CM001475.1"/>
</dbReference>
<evidence type="ECO:0000313" key="2">
    <source>
        <dbReference type="EMBL" id="EIC29847.1"/>
    </source>
</evidence>
<keyword evidence="1" id="KW-0812">Transmembrane</keyword>
<dbReference type="Proteomes" id="UP000005090">
    <property type="component" value="Chromosome"/>
</dbReference>
<evidence type="ECO:0000256" key="1">
    <source>
        <dbReference type="SAM" id="Phobius"/>
    </source>
</evidence>
<protein>
    <recommendedName>
        <fullName evidence="4">Tc1-like transposase DDE domain-containing protein</fullName>
    </recommendedName>
</protein>
<keyword evidence="1" id="KW-0472">Membrane</keyword>
<dbReference type="eggNOG" id="COG3415">
    <property type="taxonomic scope" value="Bacteria"/>
</dbReference>
<feature type="transmembrane region" description="Helical" evidence="1">
    <location>
        <begin position="90"/>
        <end position="111"/>
    </location>
</feature>
<dbReference type="HOGENOM" id="CLU_2130526_0_0_6"/>
<dbReference type="STRING" id="686340.Metal_2091"/>
<dbReference type="EMBL" id="CM001475">
    <property type="protein sequence ID" value="EIC29847.1"/>
    <property type="molecule type" value="Genomic_DNA"/>
</dbReference>
<sequence>METDALQFKKKRDPERFEQAQRDIAELIVQAKAGEIELAYVDEAGFTPQPPNRSAWTKKGKPHAITAKRGRRLNVIGALLSSGQLVLAKWWQSINGINGLWCFAFLMAIALSD</sequence>
<reference evidence="2 3" key="1">
    <citation type="journal article" date="2013" name="Genome Announc.">
        <title>Genome Sequence of the Obligate Gammaproteobacterial Methanotroph Methylomicrobium album Strain BG8.</title>
        <authorList>
            <person name="Kits K.D."/>
            <person name="Kalyuzhnaya M.G."/>
            <person name="Klotz M.G."/>
            <person name="Jetten M.S."/>
            <person name="Op den Camp H.J."/>
            <person name="Vuilleumier S."/>
            <person name="Bringel F."/>
            <person name="Dispirito A.A."/>
            <person name="Murrell J.C."/>
            <person name="Bruce D."/>
            <person name="Cheng J.F."/>
            <person name="Copeland A."/>
            <person name="Goodwin L."/>
            <person name="Hauser L."/>
            <person name="Lajus A."/>
            <person name="Land M.L."/>
            <person name="Lapidus A."/>
            <person name="Lucas S."/>
            <person name="Medigue C."/>
            <person name="Pitluck S."/>
            <person name="Woyke T."/>
            <person name="Zeytun A."/>
            <person name="Stein L.Y."/>
        </authorList>
    </citation>
    <scope>NUCLEOTIDE SEQUENCE [LARGE SCALE GENOMIC DNA]</scope>
    <source>
        <strain evidence="2 3">BG8</strain>
    </source>
</reference>